<evidence type="ECO:0000313" key="19">
    <source>
        <dbReference type="Proteomes" id="UP000679284"/>
    </source>
</evidence>
<comment type="subcellular location">
    <subcellularLocation>
        <location evidence="1 14">Cell outer membrane</location>
        <topology evidence="1 14">Multi-pass membrane protein</topology>
    </subcellularLocation>
</comment>
<evidence type="ECO:0000256" key="14">
    <source>
        <dbReference type="PROSITE-ProRule" id="PRU01360"/>
    </source>
</evidence>
<keyword evidence="11 14" id="KW-0472">Membrane</keyword>
<dbReference type="AlphaFoldDB" id="A0A8J8SM52"/>
<geneLocation type="plasmid" evidence="18 19">
    <name>unnamed1</name>
</geneLocation>
<keyword evidence="7" id="KW-0732">Signal</keyword>
<keyword evidence="18" id="KW-0614">Plasmid</keyword>
<keyword evidence="19" id="KW-1185">Reference proteome</keyword>
<dbReference type="InterPro" id="IPR036942">
    <property type="entry name" value="Beta-barrel_TonB_sf"/>
</dbReference>
<evidence type="ECO:0000313" key="18">
    <source>
        <dbReference type="EMBL" id="QUS37046.1"/>
    </source>
</evidence>
<dbReference type="NCBIfam" id="TIGR01783">
    <property type="entry name" value="TonB-siderophor"/>
    <property type="match status" value="1"/>
</dbReference>
<keyword evidence="5" id="KW-0410">Iron transport</keyword>
<keyword evidence="8" id="KW-0408">Iron</keyword>
<evidence type="ECO:0000256" key="15">
    <source>
        <dbReference type="RuleBase" id="RU003357"/>
    </source>
</evidence>
<dbReference type="KEGG" id="fap:GR316_11685"/>
<dbReference type="PROSITE" id="PS52016">
    <property type="entry name" value="TONB_DEPENDENT_REC_3"/>
    <property type="match status" value="1"/>
</dbReference>
<dbReference type="EMBL" id="CP047290">
    <property type="protein sequence ID" value="QUS37046.1"/>
    <property type="molecule type" value="Genomic_DNA"/>
</dbReference>
<feature type="domain" description="TonB-dependent receptor plug" evidence="17">
    <location>
        <begin position="69"/>
        <end position="171"/>
    </location>
</feature>
<evidence type="ECO:0000256" key="1">
    <source>
        <dbReference type="ARBA" id="ARBA00004571"/>
    </source>
</evidence>
<keyword evidence="3 14" id="KW-0813">Transport</keyword>
<keyword evidence="13 14" id="KW-0998">Cell outer membrane</keyword>
<evidence type="ECO:0000259" key="16">
    <source>
        <dbReference type="Pfam" id="PF00593"/>
    </source>
</evidence>
<dbReference type="PANTHER" id="PTHR32552">
    <property type="entry name" value="FERRICHROME IRON RECEPTOR-RELATED"/>
    <property type="match status" value="1"/>
</dbReference>
<evidence type="ECO:0000256" key="9">
    <source>
        <dbReference type="ARBA" id="ARBA00023065"/>
    </source>
</evidence>
<accession>A0A8J8SM52</accession>
<evidence type="ECO:0000256" key="7">
    <source>
        <dbReference type="ARBA" id="ARBA00022729"/>
    </source>
</evidence>
<keyword evidence="4 14" id="KW-1134">Transmembrane beta strand</keyword>
<evidence type="ECO:0000256" key="6">
    <source>
        <dbReference type="ARBA" id="ARBA00022692"/>
    </source>
</evidence>
<dbReference type="GO" id="GO:0015891">
    <property type="term" value="P:siderophore transport"/>
    <property type="evidence" value="ECO:0007669"/>
    <property type="project" value="InterPro"/>
</dbReference>
<keyword evidence="9" id="KW-0406">Ion transport</keyword>
<sequence>MHPFRLKSPAIDRPRSLIAALTVGTALIPAVLHAQETALAPIVVEGTSDDTAILATSATSGSKMQTEALDSSAAVSVVTAEEIRMRNADTLEKTLSYSAGVLTDEYGGGDDRYDYIRIRGFLELDLGTYRDGLPVRGFGWTFAPREPYGFERVEVLKGSNSSLFGLNAPGGLVNAVTKTPKPYRFGEVYTTVGTNSTEVGADFGDVLDADGVWSYRIVTKTQEGDLGTDYSNDDRRYVAGSLSYRPSDRTELTFMLDYNRREGVPGTGDLPDGFDLDSDVFLGEPDFNRFDTTERSYGYSFAHDFGGGLSLRQTARYTNIDLDYEQVYGASEDGRSAFAVYGESKQFAVDTQLQYDATFGQVKSRTLAGFQYDWIHADEDSYYGTAPGIDADDPVYSGRDSIALYSYLPWQPEQYSRGIYLQEELTFADRWILTFGGRHDNVDLTGFNSDYEQETVSYSAFTKRVGLTYKATPGLSVYANYSESFEPNSFAVDDDPKEGEQYEIGVKYRPVGTDLLITASAFDLTQTNISSTVEGQIVQTGEIEVQGFELEAKGRLTDAFAMTASWSYWHGEITEDGDSGNEGNRPIFVPRNIVSLWGNYTLPARAGWGETTFGLGGRYVSATYSDEANEYKVGGRTLFDAAATYQITPNVELQANVSNLFDKSYIGSYSYSGNYYRGEGREVSATLRYTW</sequence>
<evidence type="ECO:0000256" key="4">
    <source>
        <dbReference type="ARBA" id="ARBA00022452"/>
    </source>
</evidence>
<keyword evidence="12 18" id="KW-0675">Receptor</keyword>
<dbReference type="SUPFAM" id="SSF56935">
    <property type="entry name" value="Porins"/>
    <property type="match status" value="1"/>
</dbReference>
<protein>
    <submittedName>
        <fullName evidence="18">TonB-dependent siderophore receptor</fullName>
    </submittedName>
</protein>
<feature type="domain" description="TonB-dependent receptor-like beta-barrel" evidence="16">
    <location>
        <begin position="245"/>
        <end position="660"/>
    </location>
</feature>
<dbReference type="CDD" id="cd01347">
    <property type="entry name" value="ligand_gated_channel"/>
    <property type="match status" value="1"/>
</dbReference>
<organism evidence="18 19">
    <name type="scientific">Falsirhodobacter algicola</name>
    <dbReference type="NCBI Taxonomy" id="2692330"/>
    <lineage>
        <taxon>Bacteria</taxon>
        <taxon>Pseudomonadati</taxon>
        <taxon>Pseudomonadota</taxon>
        <taxon>Alphaproteobacteria</taxon>
        <taxon>Rhodobacterales</taxon>
        <taxon>Paracoccaceae</taxon>
        <taxon>Falsirhodobacter</taxon>
    </lineage>
</organism>
<evidence type="ECO:0000256" key="8">
    <source>
        <dbReference type="ARBA" id="ARBA00023004"/>
    </source>
</evidence>
<dbReference type="Pfam" id="PF07715">
    <property type="entry name" value="Plug"/>
    <property type="match status" value="1"/>
</dbReference>
<dbReference type="Gene3D" id="2.170.130.10">
    <property type="entry name" value="TonB-dependent receptor, plug domain"/>
    <property type="match status" value="1"/>
</dbReference>
<dbReference type="InterPro" id="IPR000531">
    <property type="entry name" value="Beta-barrel_TonB"/>
</dbReference>
<dbReference type="InterPro" id="IPR037066">
    <property type="entry name" value="Plug_dom_sf"/>
</dbReference>
<dbReference type="GO" id="GO:0015344">
    <property type="term" value="F:siderophore uptake transmembrane transporter activity"/>
    <property type="evidence" value="ECO:0007669"/>
    <property type="project" value="TreeGrafter"/>
</dbReference>
<dbReference type="Gene3D" id="2.40.170.20">
    <property type="entry name" value="TonB-dependent receptor, beta-barrel domain"/>
    <property type="match status" value="1"/>
</dbReference>
<dbReference type="Proteomes" id="UP000679284">
    <property type="component" value="Plasmid unnamed1"/>
</dbReference>
<evidence type="ECO:0000256" key="13">
    <source>
        <dbReference type="ARBA" id="ARBA00023237"/>
    </source>
</evidence>
<dbReference type="GO" id="GO:0009279">
    <property type="term" value="C:cell outer membrane"/>
    <property type="evidence" value="ECO:0007669"/>
    <property type="project" value="UniProtKB-SubCell"/>
</dbReference>
<evidence type="ECO:0000256" key="10">
    <source>
        <dbReference type="ARBA" id="ARBA00023077"/>
    </source>
</evidence>
<dbReference type="PANTHER" id="PTHR32552:SF68">
    <property type="entry name" value="FERRICHROME OUTER MEMBRANE TRANSPORTER_PHAGE RECEPTOR"/>
    <property type="match status" value="1"/>
</dbReference>
<dbReference type="GO" id="GO:0038023">
    <property type="term" value="F:signaling receptor activity"/>
    <property type="evidence" value="ECO:0007669"/>
    <property type="project" value="InterPro"/>
</dbReference>
<evidence type="ECO:0000256" key="12">
    <source>
        <dbReference type="ARBA" id="ARBA00023170"/>
    </source>
</evidence>
<keyword evidence="10 15" id="KW-0798">TonB box</keyword>
<proteinExistence type="inferred from homology"/>
<evidence type="ECO:0000256" key="2">
    <source>
        <dbReference type="ARBA" id="ARBA00009810"/>
    </source>
</evidence>
<keyword evidence="6 14" id="KW-0812">Transmembrane</keyword>
<dbReference type="InterPro" id="IPR039426">
    <property type="entry name" value="TonB-dep_rcpt-like"/>
</dbReference>
<gene>
    <name evidence="18" type="ORF">GR316_11685</name>
</gene>
<evidence type="ECO:0000256" key="5">
    <source>
        <dbReference type="ARBA" id="ARBA00022496"/>
    </source>
</evidence>
<dbReference type="Pfam" id="PF00593">
    <property type="entry name" value="TonB_dep_Rec_b-barrel"/>
    <property type="match status" value="1"/>
</dbReference>
<dbReference type="RefSeq" id="WP_211785325.1">
    <property type="nucleotide sequence ID" value="NZ_CP047290.1"/>
</dbReference>
<evidence type="ECO:0000259" key="17">
    <source>
        <dbReference type="Pfam" id="PF07715"/>
    </source>
</evidence>
<comment type="similarity">
    <text evidence="2 14 15">Belongs to the TonB-dependent receptor family.</text>
</comment>
<dbReference type="InterPro" id="IPR010105">
    <property type="entry name" value="TonB_sidphr_rcpt"/>
</dbReference>
<evidence type="ECO:0000256" key="11">
    <source>
        <dbReference type="ARBA" id="ARBA00023136"/>
    </source>
</evidence>
<dbReference type="InterPro" id="IPR012910">
    <property type="entry name" value="Plug_dom"/>
</dbReference>
<evidence type="ECO:0000256" key="3">
    <source>
        <dbReference type="ARBA" id="ARBA00022448"/>
    </source>
</evidence>
<reference evidence="18" key="1">
    <citation type="submission" date="2020-01" db="EMBL/GenBank/DDBJ databases">
        <authorList>
            <person name="Yang Y."/>
            <person name="Kwon Y.M."/>
        </authorList>
    </citation>
    <scope>NUCLEOTIDE SEQUENCE</scope>
    <source>
        <strain evidence="18">PG104</strain>
        <plasmid evidence="18">unnamed1</plasmid>
    </source>
</reference>
<name>A0A8J8SM52_9RHOB</name>